<evidence type="ECO:0000256" key="5">
    <source>
        <dbReference type="ARBA" id="ARBA00023004"/>
    </source>
</evidence>
<evidence type="ECO:0000256" key="2">
    <source>
        <dbReference type="ARBA" id="ARBA00022617"/>
    </source>
</evidence>
<dbReference type="OrthoDB" id="7459360at2"/>
<protein>
    <submittedName>
        <fullName evidence="8">Precorrin-3B synthase</fullName>
    </submittedName>
</protein>
<dbReference type="InterPro" id="IPR005117">
    <property type="entry name" value="NiRdtase/SiRdtase_haem-b_fer"/>
</dbReference>
<dbReference type="InterPro" id="IPR006066">
    <property type="entry name" value="NO2/SO3_Rdtase_FeS/sirohaem_BS"/>
</dbReference>
<dbReference type="EMBL" id="OCTN01000003">
    <property type="protein sequence ID" value="SOH94270.1"/>
    <property type="molecule type" value="Genomic_DNA"/>
</dbReference>
<keyword evidence="9" id="KW-1185">Reference proteome</keyword>
<keyword evidence="6" id="KW-0411">Iron-sulfur</keyword>
<evidence type="ECO:0000256" key="1">
    <source>
        <dbReference type="ARBA" id="ARBA00022485"/>
    </source>
</evidence>
<keyword evidence="2" id="KW-0349">Heme</keyword>
<dbReference type="Gene3D" id="3.90.480.10">
    <property type="entry name" value="Sulfite Reductase Hemoprotein,Domain 2"/>
    <property type="match status" value="1"/>
</dbReference>
<dbReference type="GO" id="GO:0051539">
    <property type="term" value="F:4 iron, 4 sulfur cluster binding"/>
    <property type="evidence" value="ECO:0007669"/>
    <property type="project" value="UniProtKB-KW"/>
</dbReference>
<name>A0A2C9CST8_9RHOB</name>
<dbReference type="RefSeq" id="WP_097929812.1">
    <property type="nucleotide sequence ID" value="NZ_OCTN01000003.1"/>
</dbReference>
<organism evidence="8 9">
    <name type="scientific">Pontivivens marinum</name>
    <dbReference type="NCBI Taxonomy" id="1690039"/>
    <lineage>
        <taxon>Bacteria</taxon>
        <taxon>Pseudomonadati</taxon>
        <taxon>Pseudomonadota</taxon>
        <taxon>Alphaproteobacteria</taxon>
        <taxon>Rhodobacterales</taxon>
        <taxon>Paracoccaceae</taxon>
        <taxon>Pontivivens</taxon>
    </lineage>
</organism>
<dbReference type="SUPFAM" id="SSF56014">
    <property type="entry name" value="Nitrite and sulphite reductase 4Fe-4S domain-like"/>
    <property type="match status" value="1"/>
</dbReference>
<dbReference type="GO" id="GO:0046872">
    <property type="term" value="F:metal ion binding"/>
    <property type="evidence" value="ECO:0007669"/>
    <property type="project" value="UniProtKB-KW"/>
</dbReference>
<evidence type="ECO:0000256" key="4">
    <source>
        <dbReference type="ARBA" id="ARBA00023002"/>
    </source>
</evidence>
<dbReference type="SUPFAM" id="SSF55124">
    <property type="entry name" value="Nitrite/Sulfite reductase N-terminal domain-like"/>
    <property type="match status" value="1"/>
</dbReference>
<keyword evidence="4" id="KW-0560">Oxidoreductase</keyword>
<evidence type="ECO:0000313" key="9">
    <source>
        <dbReference type="Proteomes" id="UP000220034"/>
    </source>
</evidence>
<dbReference type="PANTHER" id="PTHR32439:SF9">
    <property type="entry name" value="BLR3264 PROTEIN"/>
    <property type="match status" value="1"/>
</dbReference>
<dbReference type="GO" id="GO:0020037">
    <property type="term" value="F:heme binding"/>
    <property type="evidence" value="ECO:0007669"/>
    <property type="project" value="InterPro"/>
</dbReference>
<dbReference type="Gene3D" id="3.30.413.10">
    <property type="entry name" value="Sulfite Reductase Hemoprotein, domain 1"/>
    <property type="match status" value="2"/>
</dbReference>
<evidence type="ECO:0000259" key="7">
    <source>
        <dbReference type="Pfam" id="PF03460"/>
    </source>
</evidence>
<evidence type="ECO:0000256" key="3">
    <source>
        <dbReference type="ARBA" id="ARBA00022723"/>
    </source>
</evidence>
<dbReference type="PANTHER" id="PTHR32439">
    <property type="entry name" value="FERREDOXIN--NITRITE REDUCTASE, CHLOROPLASTIC"/>
    <property type="match status" value="1"/>
</dbReference>
<dbReference type="PROSITE" id="PS00365">
    <property type="entry name" value="NIR_SIR"/>
    <property type="match status" value="1"/>
</dbReference>
<dbReference type="InterPro" id="IPR036136">
    <property type="entry name" value="Nit/Sulf_reduc_fer-like_dom_sf"/>
</dbReference>
<dbReference type="AlphaFoldDB" id="A0A2C9CST8"/>
<evidence type="ECO:0000313" key="8">
    <source>
        <dbReference type="EMBL" id="SOH94270.1"/>
    </source>
</evidence>
<keyword evidence="5" id="KW-0408">Iron</keyword>
<proteinExistence type="predicted"/>
<feature type="domain" description="Nitrite/Sulfite reductase ferredoxin-like" evidence="7">
    <location>
        <begin position="20"/>
        <end position="85"/>
    </location>
</feature>
<keyword evidence="3" id="KW-0479">Metal-binding</keyword>
<gene>
    <name evidence="8" type="ORF">SAMN06273572_103302</name>
</gene>
<accession>A0A2C9CST8</accession>
<dbReference type="GO" id="GO:0016491">
    <property type="term" value="F:oxidoreductase activity"/>
    <property type="evidence" value="ECO:0007669"/>
    <property type="project" value="UniProtKB-KW"/>
</dbReference>
<keyword evidence="1" id="KW-0004">4Fe-4S</keyword>
<evidence type="ECO:0000256" key="6">
    <source>
        <dbReference type="ARBA" id="ARBA00023014"/>
    </source>
</evidence>
<dbReference type="Pfam" id="PF03460">
    <property type="entry name" value="NIR_SIR_ferr"/>
    <property type="match status" value="1"/>
</dbReference>
<sequence length="372" mass="39108">MRPEVKGPEIKGWCPGALRPMMSGDGYLVRVRPPLGRLSARQVAGVAALSSQFGSGLIDLSARANLQMRGVSQAALDDLQDGLRDLGLLDVDAAAEARRNLVVAPFWREGDDTHRIATALQAALVGAQDLALPGKFGFAVDCGDAPMLTDISADIRIERGRDGLICRADGAAQGCAVTVENAVAVALDMARWFQGSPEKRMARHLRTVDLPQRFSGTEALPQGAPETTGLVGFAFGRVHAQVLARLGAVRLTPWRMLLVEGGVVPNHPDMLRPDDPVLRVSACPGAPDCAQGLVTTRDVARALAGELPAGSGLHVSGCAKGCAHPRAQEFTLTGQADGRFALIRNGCAGDAPVRSGIDPRALSVAPKDLFES</sequence>
<dbReference type="InterPro" id="IPR045854">
    <property type="entry name" value="NO2/SO3_Rdtase_4Fe4S_sf"/>
</dbReference>
<dbReference type="InterPro" id="IPR051329">
    <property type="entry name" value="NIR_SIR_4Fe-4S"/>
</dbReference>
<reference evidence="9" key="1">
    <citation type="submission" date="2017-09" db="EMBL/GenBank/DDBJ databases">
        <authorList>
            <person name="Varghese N."/>
            <person name="Submissions S."/>
        </authorList>
    </citation>
    <scope>NUCLEOTIDE SEQUENCE [LARGE SCALE GENOMIC DNA]</scope>
    <source>
        <strain evidence="9">C7</strain>
    </source>
</reference>
<dbReference type="Proteomes" id="UP000220034">
    <property type="component" value="Unassembled WGS sequence"/>
</dbReference>